<organism evidence="1 2">
    <name type="scientific">Dubosiella newyorkensis</name>
    <dbReference type="NCBI Taxonomy" id="1862672"/>
    <lineage>
        <taxon>Bacteria</taxon>
        <taxon>Bacillati</taxon>
        <taxon>Bacillota</taxon>
        <taxon>Erysipelotrichia</taxon>
        <taxon>Erysipelotrichales</taxon>
        <taxon>Erysipelotrichaceae</taxon>
        <taxon>Dubosiella</taxon>
    </lineage>
</organism>
<feature type="non-terminal residue" evidence="1">
    <location>
        <position position="1"/>
    </location>
</feature>
<dbReference type="EMBL" id="MPKA01000115">
    <property type="protein sequence ID" value="OLU44230.1"/>
    <property type="molecule type" value="Genomic_DNA"/>
</dbReference>
<gene>
    <name evidence="1" type="ORF">BO225_10940</name>
</gene>
<sequence>KKDYDLMEGILICLSQDEEEASGSDLLDFLNTTFRKTMSAKEKRKILEEKYSIPFDQELEEEMETMDGAFSSAYKSSLERKGMKRGKMQGIEQEKRETIQALFQMNRFSLQEIATIARCPIEKILEIQEELEQ</sequence>
<evidence type="ECO:0008006" key="3">
    <source>
        <dbReference type="Google" id="ProtNLM"/>
    </source>
</evidence>
<protein>
    <recommendedName>
        <fullName evidence="3">Transposase</fullName>
    </recommendedName>
</protein>
<accession>A0A1U7NK22</accession>
<proteinExistence type="predicted"/>
<comment type="caution">
    <text evidence="1">The sequence shown here is derived from an EMBL/GenBank/DDBJ whole genome shotgun (WGS) entry which is preliminary data.</text>
</comment>
<reference evidence="1 2" key="1">
    <citation type="submission" date="2016-11" db="EMBL/GenBank/DDBJ databases">
        <title>Description of two novel members of the family Erysipelotrichaceae: Ileibacterium lipovorans gen. nov., sp. nov. and Dubosiella newyorkensis, gen. nov., sp. nov.</title>
        <authorList>
            <person name="Cox L.M."/>
            <person name="Sohn J."/>
            <person name="Tyrrell K.L."/>
            <person name="Citron D.M."/>
            <person name="Lawson P.A."/>
            <person name="Patel N.B."/>
            <person name="Iizumi T."/>
            <person name="Perez-Perez G.I."/>
            <person name="Goldstein E.J."/>
            <person name="Blaser M.J."/>
        </authorList>
    </citation>
    <scope>NUCLEOTIDE SEQUENCE [LARGE SCALE GENOMIC DNA]</scope>
    <source>
        <strain evidence="1 2">NYU-BL-A4</strain>
    </source>
</reference>
<dbReference type="GeneID" id="78276674"/>
<evidence type="ECO:0000313" key="1">
    <source>
        <dbReference type="EMBL" id="OLU44230.1"/>
    </source>
</evidence>
<name>A0A1U7NK22_9FIRM</name>
<evidence type="ECO:0000313" key="2">
    <source>
        <dbReference type="Proteomes" id="UP000186705"/>
    </source>
</evidence>
<dbReference type="Proteomes" id="UP000186705">
    <property type="component" value="Unassembled WGS sequence"/>
</dbReference>
<keyword evidence="2" id="KW-1185">Reference proteome</keyword>
<dbReference type="AlphaFoldDB" id="A0A1U7NK22"/>
<dbReference type="RefSeq" id="WP_198936141.1">
    <property type="nucleotide sequence ID" value="NZ_MPKA01000115.1"/>
</dbReference>